<dbReference type="InterPro" id="IPR036661">
    <property type="entry name" value="Luciferase-like_sf"/>
</dbReference>
<evidence type="ECO:0000313" key="5">
    <source>
        <dbReference type="Proteomes" id="UP000471026"/>
    </source>
</evidence>
<dbReference type="InterPro" id="IPR011251">
    <property type="entry name" value="Luciferase-like_dom"/>
</dbReference>
<dbReference type="GO" id="GO:0004497">
    <property type="term" value="F:monooxygenase activity"/>
    <property type="evidence" value="ECO:0007669"/>
    <property type="project" value="UniProtKB-KW"/>
</dbReference>
<dbReference type="Pfam" id="PF00296">
    <property type="entry name" value="Bac_luciferase"/>
    <property type="match status" value="1"/>
</dbReference>
<sequence length="357" mass="39226">MAEYRIDPDAGLEIGMYTLGDHLPDPHTGERVSAGERVREFVAYAKAAEQAGFDVFSLGESHQEFFASQAHAVILGAIAQATEKIKIASSSTILSTSDPVRVYENFATLDLLSEGRAELVAGRASRVGLFELLGYDLRDYEELFEEKFDLLRQINREHVVNWSGQFRPALRNAEVLPRPQNDSMPIWRAVGGAPASAVKAGMAGAPMVMAHLGGPVSAFQQTVDSYRAAAEQNGFDPASLPIATAGFLYVADTSQQALKELYPHVNEGMIRTNGQGMHKQLFAQSTDPRSIMNIGSPQQVIEKILYQHEKFGHQRFLGQIDFGGVPYDRVMRNIDVIGSEIIPAVKKYTARKKVSAE</sequence>
<dbReference type="PANTHER" id="PTHR30137">
    <property type="entry name" value="LUCIFERASE-LIKE MONOOXYGENASE"/>
    <property type="match status" value="1"/>
</dbReference>
<keyword evidence="1" id="KW-0560">Oxidoreductase</keyword>
<keyword evidence="2" id="KW-0503">Monooxygenase</keyword>
<dbReference type="PANTHER" id="PTHR30137:SF8">
    <property type="entry name" value="BLR5498 PROTEIN"/>
    <property type="match status" value="1"/>
</dbReference>
<evidence type="ECO:0000256" key="2">
    <source>
        <dbReference type="ARBA" id="ARBA00023033"/>
    </source>
</evidence>
<dbReference type="Gene3D" id="3.20.20.30">
    <property type="entry name" value="Luciferase-like domain"/>
    <property type="match status" value="1"/>
</dbReference>
<dbReference type="GO" id="GO:0016705">
    <property type="term" value="F:oxidoreductase activity, acting on paired donors, with incorporation or reduction of molecular oxygen"/>
    <property type="evidence" value="ECO:0007669"/>
    <property type="project" value="InterPro"/>
</dbReference>
<organism evidence="4 5">
    <name type="scientific">Kocuria marina subsp. indica</name>
    <dbReference type="NCBI Taxonomy" id="1049583"/>
    <lineage>
        <taxon>Bacteria</taxon>
        <taxon>Bacillati</taxon>
        <taxon>Actinomycetota</taxon>
        <taxon>Actinomycetes</taxon>
        <taxon>Micrococcales</taxon>
        <taxon>Micrococcaceae</taxon>
        <taxon>Kocuria</taxon>
    </lineage>
</organism>
<evidence type="ECO:0000313" key="4">
    <source>
        <dbReference type="EMBL" id="NDO77314.1"/>
    </source>
</evidence>
<dbReference type="AlphaFoldDB" id="A0A6N9QWM9"/>
<dbReference type="InterPro" id="IPR050766">
    <property type="entry name" value="Bact_Lucif_Oxidored"/>
</dbReference>
<evidence type="ECO:0000259" key="3">
    <source>
        <dbReference type="Pfam" id="PF00296"/>
    </source>
</evidence>
<protein>
    <submittedName>
        <fullName evidence="4">LLM class flavin-dependent oxidoreductase</fullName>
    </submittedName>
</protein>
<evidence type="ECO:0000256" key="1">
    <source>
        <dbReference type="ARBA" id="ARBA00023002"/>
    </source>
</evidence>
<dbReference type="GO" id="GO:0005829">
    <property type="term" value="C:cytosol"/>
    <property type="evidence" value="ECO:0007669"/>
    <property type="project" value="TreeGrafter"/>
</dbReference>
<proteinExistence type="predicted"/>
<dbReference type="SUPFAM" id="SSF51679">
    <property type="entry name" value="Bacterial luciferase-like"/>
    <property type="match status" value="1"/>
</dbReference>
<dbReference type="Proteomes" id="UP000471026">
    <property type="component" value="Unassembled WGS sequence"/>
</dbReference>
<comment type="caution">
    <text evidence="4">The sequence shown here is derived from an EMBL/GenBank/DDBJ whole genome shotgun (WGS) entry which is preliminary data.</text>
</comment>
<gene>
    <name evidence="4" type="ORF">GKZ75_03445</name>
</gene>
<name>A0A6N9QWM9_9MICC</name>
<reference evidence="4 5" key="1">
    <citation type="submission" date="2019-11" db="EMBL/GenBank/DDBJ databases">
        <title>Draft genome sequence of Kocuria indica DP-K7, a methyl red degrading Actinobacterium.</title>
        <authorList>
            <person name="Kumaran S."/>
            <person name="Tischler D."/>
            <person name="Ngo A.C.R."/>
            <person name="Schultes F."/>
        </authorList>
    </citation>
    <scope>NUCLEOTIDE SEQUENCE [LARGE SCALE GENOMIC DNA]</scope>
    <source>
        <strain evidence="4 5">DP-K7</strain>
    </source>
</reference>
<dbReference type="EMBL" id="WMHZ01000003">
    <property type="protein sequence ID" value="NDO77314.1"/>
    <property type="molecule type" value="Genomic_DNA"/>
</dbReference>
<feature type="domain" description="Luciferase-like" evidence="3">
    <location>
        <begin position="13"/>
        <end position="309"/>
    </location>
</feature>
<accession>A0A6N9QWM9</accession>